<dbReference type="Proteomes" id="UP001595722">
    <property type="component" value="Unassembled WGS sequence"/>
</dbReference>
<evidence type="ECO:0000256" key="1">
    <source>
        <dbReference type="ARBA" id="ARBA00008984"/>
    </source>
</evidence>
<dbReference type="Gene3D" id="3.30.110.40">
    <property type="entry name" value="TusA-like domain"/>
    <property type="match status" value="1"/>
</dbReference>
<dbReference type="PROSITE" id="PS01148">
    <property type="entry name" value="UPF0033"/>
    <property type="match status" value="1"/>
</dbReference>
<reference evidence="4" key="1">
    <citation type="journal article" date="2019" name="Int. J. Syst. Evol. Microbiol.">
        <title>The Global Catalogue of Microorganisms (GCM) 10K type strain sequencing project: providing services to taxonomists for standard genome sequencing and annotation.</title>
        <authorList>
            <consortium name="The Broad Institute Genomics Platform"/>
            <consortium name="The Broad Institute Genome Sequencing Center for Infectious Disease"/>
            <person name="Wu L."/>
            <person name="Ma J."/>
        </authorList>
    </citation>
    <scope>NUCLEOTIDE SEQUENCE [LARGE SCALE GENOMIC DNA]</scope>
    <source>
        <strain evidence="4">KCTC 42424</strain>
    </source>
</reference>
<dbReference type="CDD" id="cd00291">
    <property type="entry name" value="SirA_YedF_YeeD"/>
    <property type="match status" value="1"/>
</dbReference>
<feature type="domain" description="UPF0033" evidence="2">
    <location>
        <begin position="11"/>
        <end position="35"/>
    </location>
</feature>
<organism evidence="3 4">
    <name type="scientific">Bacterioplanoides pacificum</name>
    <dbReference type="NCBI Taxonomy" id="1171596"/>
    <lineage>
        <taxon>Bacteria</taxon>
        <taxon>Pseudomonadati</taxon>
        <taxon>Pseudomonadota</taxon>
        <taxon>Gammaproteobacteria</taxon>
        <taxon>Oceanospirillales</taxon>
        <taxon>Oceanospirillaceae</taxon>
        <taxon>Bacterioplanoides</taxon>
    </lineage>
</organism>
<accession>A0ABV7VQS7</accession>
<dbReference type="Pfam" id="PF01206">
    <property type="entry name" value="TusA"/>
    <property type="match status" value="1"/>
</dbReference>
<evidence type="ECO:0000259" key="2">
    <source>
        <dbReference type="PROSITE" id="PS01148"/>
    </source>
</evidence>
<evidence type="ECO:0000313" key="4">
    <source>
        <dbReference type="Proteomes" id="UP001595722"/>
    </source>
</evidence>
<evidence type="ECO:0000313" key="3">
    <source>
        <dbReference type="EMBL" id="MFC3679062.1"/>
    </source>
</evidence>
<keyword evidence="4" id="KW-1185">Reference proteome</keyword>
<dbReference type="PANTHER" id="PTHR33279:SF2">
    <property type="entry name" value="SULFUR CARRIER PROTEIN TUSA"/>
    <property type="match status" value="1"/>
</dbReference>
<gene>
    <name evidence="3" type="ORF">ACFOMG_02915</name>
</gene>
<protein>
    <submittedName>
        <fullName evidence="3">Sulfurtransferase TusA family protein</fullName>
    </submittedName>
</protein>
<comment type="caution">
    <text evidence="3">The sequence shown here is derived from an EMBL/GenBank/DDBJ whole genome shotgun (WGS) entry which is preliminary data.</text>
</comment>
<name>A0ABV7VQS7_9GAMM</name>
<dbReference type="InterPro" id="IPR001455">
    <property type="entry name" value="TusA-like"/>
</dbReference>
<dbReference type="EMBL" id="JBHRYB010000001">
    <property type="protein sequence ID" value="MFC3679062.1"/>
    <property type="molecule type" value="Genomic_DNA"/>
</dbReference>
<dbReference type="RefSeq" id="WP_376864685.1">
    <property type="nucleotide sequence ID" value="NZ_JBHRYB010000001.1"/>
</dbReference>
<dbReference type="InterPro" id="IPR036868">
    <property type="entry name" value="TusA-like_sf"/>
</dbReference>
<dbReference type="PANTHER" id="PTHR33279">
    <property type="entry name" value="SULFUR CARRIER PROTEIN YEDF-RELATED"/>
    <property type="match status" value="1"/>
</dbReference>
<dbReference type="SUPFAM" id="SSF64307">
    <property type="entry name" value="SirA-like"/>
    <property type="match status" value="1"/>
</dbReference>
<sequence>MSNSISYQQHLDARGLECPMPLLKTKLALKQLNPGEVLWVTATDAGSWRDIKKFTELTSHELLHASDEQDCYQYWIKKGA</sequence>
<comment type="similarity">
    <text evidence="1">Belongs to the sulfur carrier protein TusA family.</text>
</comment>
<proteinExistence type="inferred from homology"/>